<dbReference type="Gene3D" id="1.10.8.400">
    <property type="entry name" value="Enoyl acyl carrier protein reductase"/>
    <property type="match status" value="1"/>
</dbReference>
<dbReference type="GO" id="GO:0004318">
    <property type="term" value="F:enoyl-[acyl-carrier-protein] reductase (NADH) activity"/>
    <property type="evidence" value="ECO:0007669"/>
    <property type="project" value="UniProtKB-EC"/>
</dbReference>
<dbReference type="EMBL" id="RHLK01000004">
    <property type="protein sequence ID" value="MVO99760.1"/>
    <property type="molecule type" value="Genomic_DNA"/>
</dbReference>
<keyword evidence="14" id="KW-1185">Reference proteome</keyword>
<evidence type="ECO:0000256" key="7">
    <source>
        <dbReference type="ARBA" id="ARBA00023098"/>
    </source>
</evidence>
<dbReference type="FunFam" id="1.10.8.400:FF:000001">
    <property type="entry name" value="Enoyl-[acyl-carrier-protein] reductase [NADH]"/>
    <property type="match status" value="1"/>
</dbReference>
<dbReference type="GO" id="GO:0006633">
    <property type="term" value="P:fatty acid biosynthetic process"/>
    <property type="evidence" value="ECO:0007669"/>
    <property type="project" value="UniProtKB-KW"/>
</dbReference>
<accession>A0A7X3FH95</accession>
<evidence type="ECO:0000256" key="12">
    <source>
        <dbReference type="PIRSR" id="PIRSR000094-3"/>
    </source>
</evidence>
<dbReference type="InterPro" id="IPR036291">
    <property type="entry name" value="NAD(P)-bd_dom_sf"/>
</dbReference>
<dbReference type="OrthoDB" id="9803628at2"/>
<name>A0A7X3FH95_9BACL</name>
<keyword evidence="7" id="KW-0443">Lipid metabolism</keyword>
<dbReference type="EC" id="1.3.1.9" evidence="9"/>
<keyword evidence="3 9" id="KW-0444">Lipid biosynthesis</keyword>
<feature type="binding site" evidence="12">
    <location>
        <position position="194"/>
    </location>
    <ligand>
        <name>NAD(+)</name>
        <dbReference type="ChEBI" id="CHEBI:57540"/>
    </ligand>
</feature>
<dbReference type="NCBIfam" id="NF006369">
    <property type="entry name" value="PRK08594.1"/>
    <property type="match status" value="1"/>
</dbReference>
<keyword evidence="5 9" id="KW-0560">Oxidoreductase</keyword>
<evidence type="ECO:0000256" key="3">
    <source>
        <dbReference type="ARBA" id="ARBA00022516"/>
    </source>
</evidence>
<evidence type="ECO:0000313" key="13">
    <source>
        <dbReference type="EMBL" id="MVO99760.1"/>
    </source>
</evidence>
<evidence type="ECO:0000256" key="2">
    <source>
        <dbReference type="ARBA" id="ARBA00009233"/>
    </source>
</evidence>
<dbReference type="PRINTS" id="PR00081">
    <property type="entry name" value="GDHRDH"/>
</dbReference>
<reference evidence="13 14" key="1">
    <citation type="journal article" date="2019" name="Microorganisms">
        <title>Paenibacillus lutrae sp. nov., A Chitinolytic Species Isolated from A River Otter in Castril Natural Park, Granada, Spain.</title>
        <authorList>
            <person name="Rodriguez M."/>
            <person name="Reina J.C."/>
            <person name="Bejar V."/>
            <person name="Llamas I."/>
        </authorList>
    </citation>
    <scope>NUCLEOTIDE SEQUENCE [LARGE SCALE GENOMIC DNA]</scope>
    <source>
        <strain evidence="13 14">N10</strain>
    </source>
</reference>
<dbReference type="FunFam" id="3.40.50.720:FF:000054">
    <property type="entry name" value="Enoyl-[acyl-carrier-protein] reductase [NADH]"/>
    <property type="match status" value="1"/>
</dbReference>
<evidence type="ECO:0000313" key="14">
    <source>
        <dbReference type="Proteomes" id="UP000490800"/>
    </source>
</evidence>
<evidence type="ECO:0000256" key="1">
    <source>
        <dbReference type="ARBA" id="ARBA00005194"/>
    </source>
</evidence>
<dbReference type="Gene3D" id="3.40.50.720">
    <property type="entry name" value="NAD(P)-binding Rossmann-like Domain"/>
    <property type="match status" value="1"/>
</dbReference>
<dbReference type="InterPro" id="IPR014358">
    <property type="entry name" value="Enoyl-ACP_Rdtase_NADH"/>
</dbReference>
<evidence type="ECO:0000256" key="8">
    <source>
        <dbReference type="ARBA" id="ARBA00023160"/>
    </source>
</evidence>
<feature type="binding site" evidence="12">
    <location>
        <position position="45"/>
    </location>
    <ligand>
        <name>NAD(+)</name>
        <dbReference type="ChEBI" id="CHEBI:57540"/>
    </ligand>
</feature>
<evidence type="ECO:0000256" key="5">
    <source>
        <dbReference type="ARBA" id="ARBA00023002"/>
    </source>
</evidence>
<dbReference type="SUPFAM" id="SSF51735">
    <property type="entry name" value="NAD(P)-binding Rossmann-fold domains"/>
    <property type="match status" value="1"/>
</dbReference>
<evidence type="ECO:0000256" key="6">
    <source>
        <dbReference type="ARBA" id="ARBA00023027"/>
    </source>
</evidence>
<organism evidence="13 14">
    <name type="scientific">Paenibacillus lutrae</name>
    <dbReference type="NCBI Taxonomy" id="2078573"/>
    <lineage>
        <taxon>Bacteria</taxon>
        <taxon>Bacillati</taxon>
        <taxon>Bacillota</taxon>
        <taxon>Bacilli</taxon>
        <taxon>Bacillales</taxon>
        <taxon>Paenibacillaceae</taxon>
        <taxon>Paenibacillus</taxon>
    </lineage>
</organism>
<feature type="binding site" evidence="12">
    <location>
        <position position="124"/>
    </location>
    <ligand>
        <name>NAD(+)</name>
        <dbReference type="ChEBI" id="CHEBI:57540"/>
    </ligand>
</feature>
<dbReference type="CDD" id="cd05372">
    <property type="entry name" value="ENR_SDR"/>
    <property type="match status" value="1"/>
</dbReference>
<feature type="binding site" evidence="12">
    <location>
        <begin position="51"/>
        <end position="52"/>
    </location>
    <ligand>
        <name>NAD(+)</name>
        <dbReference type="ChEBI" id="CHEBI:57540"/>
    </ligand>
</feature>
<dbReference type="InterPro" id="IPR002347">
    <property type="entry name" value="SDR_fam"/>
</dbReference>
<evidence type="ECO:0000256" key="10">
    <source>
        <dbReference type="PIRSR" id="PIRSR000094-1"/>
    </source>
</evidence>
<dbReference type="PANTHER" id="PTHR43159:SF2">
    <property type="entry name" value="ENOYL-[ACYL-CARRIER-PROTEIN] REDUCTASE [NADH], CHLOROPLASTIC"/>
    <property type="match status" value="1"/>
</dbReference>
<keyword evidence="4" id="KW-0276">Fatty acid metabolism</keyword>
<sequence length="287" mass="30997">MFPLSSSLKWGTLRKNEGLSNSNREETCEVTTSGLLSGKNILVMGVANDRSIAWAIAQSLASQGAKLVFTYESERVQERVSKLASTIEDSVVLPCNVTVDEDIDGLAEKLKAEFGVLHGVVHSIAFARTEELEGMFVDTSRDGFALAQDISAYSLVAVAKRMYPLMTEGGSIMTMTYMGAQRVMRNYNVMGIAKASLEASVRYLASDLGQYGIRVNGISAGPIRTLAAKGIKDFNSILKQVEEKAPLRKTTETAEVGDTAMFLMSHLSRGITGEVIYVDGGYNIVGA</sequence>
<gene>
    <name evidence="13" type="primary">fabI</name>
    <name evidence="13" type="ORF">EDM21_09485</name>
</gene>
<comment type="pathway">
    <text evidence="1">Lipid metabolism; fatty acid biosynthesis.</text>
</comment>
<dbReference type="PIRSF" id="PIRSF000094">
    <property type="entry name" value="Enoyl-ACP_rdct"/>
    <property type="match status" value="1"/>
</dbReference>
<keyword evidence="8 9" id="KW-0275">Fatty acid biosynthesis</keyword>
<comment type="caution">
    <text evidence="13">The sequence shown here is derived from an EMBL/GenBank/DDBJ whole genome shotgun (WGS) entry which is preliminary data.</text>
</comment>
<dbReference type="AlphaFoldDB" id="A0A7X3FH95"/>
<proteinExistence type="inferred from homology"/>
<evidence type="ECO:0000256" key="11">
    <source>
        <dbReference type="PIRSR" id="PIRSR000094-2"/>
    </source>
</evidence>
<feature type="active site" description="Proton acceptor" evidence="10">
    <location>
        <position position="177"/>
    </location>
</feature>
<evidence type="ECO:0000256" key="4">
    <source>
        <dbReference type="ARBA" id="ARBA00022832"/>
    </source>
</evidence>
<comment type="similarity">
    <text evidence="2 9">Belongs to the short-chain dehydrogenases/reductases (SDR) family. FabI subfamily.</text>
</comment>
<feature type="active site" description="Proton acceptor" evidence="10">
    <location>
        <position position="187"/>
    </location>
</feature>
<dbReference type="Proteomes" id="UP000490800">
    <property type="component" value="Unassembled WGS sequence"/>
</dbReference>
<protein>
    <recommendedName>
        <fullName evidence="9">Enoyl-[acyl-carrier-protein] reductase [NADH]</fullName>
        <ecNumber evidence="9">1.3.1.9</ecNumber>
    </recommendedName>
</protein>
<dbReference type="PANTHER" id="PTHR43159">
    <property type="entry name" value="ENOYL-[ACYL-CARRIER-PROTEIN] REDUCTASE"/>
    <property type="match status" value="1"/>
</dbReference>
<keyword evidence="6 9" id="KW-0520">NAD</keyword>
<feature type="binding site" evidence="11">
    <location>
        <position position="127"/>
    </location>
    <ligand>
        <name>substrate</name>
    </ligand>
</feature>
<feature type="binding site" evidence="12">
    <location>
        <begin position="223"/>
        <end position="227"/>
    </location>
    <ligand>
        <name>NAD(+)</name>
        <dbReference type="ChEBI" id="CHEBI:57540"/>
    </ligand>
</feature>
<comment type="catalytic activity">
    <reaction evidence="9">
        <text>a 2,3-saturated acyl-[ACP] + NAD(+) = a (2E)-enoyl-[ACP] + NADH + H(+)</text>
        <dbReference type="Rhea" id="RHEA:10240"/>
        <dbReference type="Rhea" id="RHEA-COMP:9925"/>
        <dbReference type="Rhea" id="RHEA-COMP:9926"/>
        <dbReference type="ChEBI" id="CHEBI:15378"/>
        <dbReference type="ChEBI" id="CHEBI:57540"/>
        <dbReference type="ChEBI" id="CHEBI:57945"/>
        <dbReference type="ChEBI" id="CHEBI:78784"/>
        <dbReference type="ChEBI" id="CHEBI:78785"/>
        <dbReference type="EC" id="1.3.1.9"/>
    </reaction>
</comment>
<dbReference type="Pfam" id="PF13561">
    <property type="entry name" value="adh_short_C2"/>
    <property type="match status" value="1"/>
</dbReference>
<evidence type="ECO:0000256" key="9">
    <source>
        <dbReference type="PIRNR" id="PIRNR000094"/>
    </source>
</evidence>